<dbReference type="InterPro" id="IPR036390">
    <property type="entry name" value="WH_DNA-bd_sf"/>
</dbReference>
<evidence type="ECO:0000256" key="2">
    <source>
        <dbReference type="ARBA" id="ARBA00023125"/>
    </source>
</evidence>
<protein>
    <submittedName>
        <fullName evidence="5">Transcriptional regulator</fullName>
    </submittedName>
</protein>
<dbReference type="Pfam" id="PF01022">
    <property type="entry name" value="HTH_5"/>
    <property type="match status" value="1"/>
</dbReference>
<keyword evidence="2" id="KW-0238">DNA-binding</keyword>
<dbReference type="PROSITE" id="PS50987">
    <property type="entry name" value="HTH_ARSR_2"/>
    <property type="match status" value="1"/>
</dbReference>
<dbReference type="InterPro" id="IPR036388">
    <property type="entry name" value="WH-like_DNA-bd_sf"/>
</dbReference>
<keyword evidence="6" id="KW-1185">Reference proteome</keyword>
<dbReference type="Proteomes" id="UP000278632">
    <property type="component" value="Unassembled WGS sequence"/>
</dbReference>
<dbReference type="InterPro" id="IPR001845">
    <property type="entry name" value="HTH_ArsR_DNA-bd_dom"/>
</dbReference>
<organism evidence="5 6">
    <name type="scientific">Paraeggerthella hongkongensis</name>
    <dbReference type="NCBI Taxonomy" id="230658"/>
    <lineage>
        <taxon>Bacteria</taxon>
        <taxon>Bacillati</taxon>
        <taxon>Actinomycetota</taxon>
        <taxon>Coriobacteriia</taxon>
        <taxon>Eggerthellales</taxon>
        <taxon>Eggerthellaceae</taxon>
        <taxon>Paraeggerthella</taxon>
    </lineage>
</organism>
<name>A0A3N0BIZ0_9ACTN</name>
<dbReference type="PANTHER" id="PTHR33154">
    <property type="entry name" value="TRANSCRIPTIONAL REGULATOR, ARSR FAMILY"/>
    <property type="match status" value="1"/>
</dbReference>
<dbReference type="GO" id="GO:0003700">
    <property type="term" value="F:DNA-binding transcription factor activity"/>
    <property type="evidence" value="ECO:0007669"/>
    <property type="project" value="InterPro"/>
</dbReference>
<dbReference type="SUPFAM" id="SSF46785">
    <property type="entry name" value="Winged helix' DNA-binding domain"/>
    <property type="match status" value="1"/>
</dbReference>
<evidence type="ECO:0000313" key="6">
    <source>
        <dbReference type="Proteomes" id="UP000278632"/>
    </source>
</evidence>
<dbReference type="CDD" id="cd00090">
    <property type="entry name" value="HTH_ARSR"/>
    <property type="match status" value="1"/>
</dbReference>
<dbReference type="NCBIfam" id="NF033788">
    <property type="entry name" value="HTH_metalloreg"/>
    <property type="match status" value="1"/>
</dbReference>
<evidence type="ECO:0000256" key="3">
    <source>
        <dbReference type="ARBA" id="ARBA00023163"/>
    </source>
</evidence>
<evidence type="ECO:0000256" key="1">
    <source>
        <dbReference type="ARBA" id="ARBA00023015"/>
    </source>
</evidence>
<dbReference type="Gene3D" id="1.10.10.10">
    <property type="entry name" value="Winged helix-like DNA-binding domain superfamily/Winged helix DNA-binding domain"/>
    <property type="match status" value="1"/>
</dbReference>
<dbReference type="SMART" id="SM00418">
    <property type="entry name" value="HTH_ARSR"/>
    <property type="match status" value="1"/>
</dbReference>
<comment type="caution">
    <text evidence="5">The sequence shown here is derived from an EMBL/GenBank/DDBJ whole genome shotgun (WGS) entry which is preliminary data.</text>
</comment>
<dbReference type="PRINTS" id="PR00778">
    <property type="entry name" value="HTHARSR"/>
</dbReference>
<dbReference type="InterPro" id="IPR051081">
    <property type="entry name" value="HTH_MetalResp_TranReg"/>
</dbReference>
<dbReference type="EMBL" id="QICD01000003">
    <property type="protein sequence ID" value="RNL48198.1"/>
    <property type="molecule type" value="Genomic_DNA"/>
</dbReference>
<keyword evidence="3" id="KW-0804">Transcription</keyword>
<accession>A0A3N0BIZ0</accession>
<dbReference type="InterPro" id="IPR011991">
    <property type="entry name" value="ArsR-like_HTH"/>
</dbReference>
<feature type="domain" description="HTH arsR-type" evidence="4">
    <location>
        <begin position="1"/>
        <end position="80"/>
    </location>
</feature>
<reference evidence="6" key="1">
    <citation type="submission" date="2018-05" db="EMBL/GenBank/DDBJ databases">
        <title>Genome Sequencing of selected type strains of the family Eggerthellaceae.</title>
        <authorList>
            <person name="Danylec N."/>
            <person name="Stoll D.A."/>
            <person name="Doetsch A."/>
            <person name="Huch M."/>
        </authorList>
    </citation>
    <scope>NUCLEOTIDE SEQUENCE [LARGE SCALE GENOMIC DNA]</scope>
    <source>
        <strain evidence="6">DSM 16106</strain>
    </source>
</reference>
<evidence type="ECO:0000313" key="5">
    <source>
        <dbReference type="EMBL" id="RNL48198.1"/>
    </source>
</evidence>
<dbReference type="PANTHER" id="PTHR33154:SF28">
    <property type="entry name" value="HTH-TYPE TRANSCRIPTIONAL REGULATOR YGAV-RELATED"/>
    <property type="match status" value="1"/>
</dbReference>
<evidence type="ECO:0000259" key="4">
    <source>
        <dbReference type="PROSITE" id="PS50987"/>
    </source>
</evidence>
<sequence>MLANENRLLILCALLESDQTVAQLAESVPNISRPALSQHLSALRLAGVVHAQRTGHYVVYSLADQRIRSLFQAVKDAYCS</sequence>
<proteinExistence type="predicted"/>
<gene>
    <name evidence="5" type="ORF">DMP08_02980</name>
</gene>
<dbReference type="AlphaFoldDB" id="A0A3N0BIZ0"/>
<dbReference type="GO" id="GO:0003677">
    <property type="term" value="F:DNA binding"/>
    <property type="evidence" value="ECO:0007669"/>
    <property type="project" value="UniProtKB-KW"/>
</dbReference>
<keyword evidence="1" id="KW-0805">Transcription regulation</keyword>